<dbReference type="RefSeq" id="XP_013327854.1">
    <property type="nucleotide sequence ID" value="XM_013472400.1"/>
</dbReference>
<feature type="region of interest" description="Disordered" evidence="1">
    <location>
        <begin position="166"/>
        <end position="202"/>
    </location>
</feature>
<protein>
    <submittedName>
        <fullName evidence="2">Uncharacterized protein</fullName>
    </submittedName>
</protein>
<sequence length="202" mass="21982">MPPAHHAMPPSRRGGGPSRIHAHPASGYLQLGLSRRSLSSRKPHRPHDPHVSDSIGSSAQRSISANHQDRSQWVILNPPSCACSGFLAMIAIWAKASDVAQFPWLRVLQPVPPVGASTSACYTADVGELAWTRRKSYWTSERLGQSKIHQGGGQSLALLQVRSCMQHGGKPSPKPEELCGCQMDIKDPPDSRRLRSEESSLS</sequence>
<dbReference type="EMBL" id="LASV01000193">
    <property type="protein sequence ID" value="KKA21242.1"/>
    <property type="molecule type" value="Genomic_DNA"/>
</dbReference>
<gene>
    <name evidence="2" type="ORF">T310_4748</name>
</gene>
<keyword evidence="3" id="KW-1185">Reference proteome</keyword>
<dbReference type="GeneID" id="25317095"/>
<reference evidence="2 3" key="1">
    <citation type="submission" date="2015-04" db="EMBL/GenBank/DDBJ databases">
        <authorList>
            <person name="Heijne W.H."/>
            <person name="Fedorova N.D."/>
            <person name="Nierman W.C."/>
            <person name="Vollebregt A.W."/>
            <person name="Zhao Z."/>
            <person name="Wu L."/>
            <person name="Kumar M."/>
            <person name="Stam H."/>
            <person name="van den Berg M.A."/>
            <person name="Pel H.J."/>
        </authorList>
    </citation>
    <scope>NUCLEOTIDE SEQUENCE [LARGE SCALE GENOMIC DNA]</scope>
    <source>
        <strain evidence="2 3">CBS 393.64</strain>
    </source>
</reference>
<comment type="caution">
    <text evidence="2">The sequence shown here is derived from an EMBL/GenBank/DDBJ whole genome shotgun (WGS) entry which is preliminary data.</text>
</comment>
<dbReference type="Proteomes" id="UP000053958">
    <property type="component" value="Unassembled WGS sequence"/>
</dbReference>
<feature type="region of interest" description="Disordered" evidence="1">
    <location>
        <begin position="38"/>
        <end position="63"/>
    </location>
</feature>
<accession>A0A0F4YSJ1</accession>
<evidence type="ECO:0000313" key="3">
    <source>
        <dbReference type="Proteomes" id="UP000053958"/>
    </source>
</evidence>
<evidence type="ECO:0000256" key="1">
    <source>
        <dbReference type="SAM" id="MobiDB-lite"/>
    </source>
</evidence>
<proteinExistence type="predicted"/>
<name>A0A0F4YSJ1_RASE3</name>
<dbReference type="AlphaFoldDB" id="A0A0F4YSJ1"/>
<feature type="compositionally biased region" description="Polar residues" evidence="1">
    <location>
        <begin position="54"/>
        <end position="63"/>
    </location>
</feature>
<feature type="compositionally biased region" description="Basic and acidic residues" evidence="1">
    <location>
        <begin position="184"/>
        <end position="202"/>
    </location>
</feature>
<feature type="region of interest" description="Disordered" evidence="1">
    <location>
        <begin position="1"/>
        <end position="23"/>
    </location>
</feature>
<organism evidence="2 3">
    <name type="scientific">Rasamsonia emersonii (strain ATCC 16479 / CBS 393.64 / IMI 116815)</name>
    <dbReference type="NCBI Taxonomy" id="1408163"/>
    <lineage>
        <taxon>Eukaryota</taxon>
        <taxon>Fungi</taxon>
        <taxon>Dikarya</taxon>
        <taxon>Ascomycota</taxon>
        <taxon>Pezizomycotina</taxon>
        <taxon>Eurotiomycetes</taxon>
        <taxon>Eurotiomycetidae</taxon>
        <taxon>Eurotiales</taxon>
        <taxon>Trichocomaceae</taxon>
        <taxon>Rasamsonia</taxon>
    </lineage>
</organism>
<evidence type="ECO:0000313" key="2">
    <source>
        <dbReference type="EMBL" id="KKA21242.1"/>
    </source>
</evidence>